<dbReference type="GO" id="GO:0016324">
    <property type="term" value="C:apical plasma membrane"/>
    <property type="evidence" value="ECO:0007669"/>
    <property type="project" value="UniProtKB-SubCell"/>
</dbReference>
<comment type="function">
    <text evidence="20">Selective transporter that mediates the uptake of Zn(2+). Plays an essential role for dietary zinc uptake from small intestine. The Zn(2+) uniporter activity is regulated by zinc availability. Also exhibits polyspecific binding and transport of Cu(2+), Cd(2+) and possibly Ni(2+) but at higher concentrations.</text>
</comment>
<feature type="transmembrane region" description="Helical" evidence="22">
    <location>
        <begin position="594"/>
        <end position="615"/>
    </location>
</feature>
<evidence type="ECO:0000256" key="12">
    <source>
        <dbReference type="ARBA" id="ARBA00022906"/>
    </source>
</evidence>
<evidence type="ECO:0000313" key="26">
    <source>
        <dbReference type="Proteomes" id="UP000472267"/>
    </source>
</evidence>
<evidence type="ECO:0000256" key="4">
    <source>
        <dbReference type="ARBA" id="ARBA00022448"/>
    </source>
</evidence>
<dbReference type="Ensembl" id="ENSSFAT00005048973.1">
    <property type="protein sequence ID" value="ENSSFAP00005047375.1"/>
    <property type="gene ID" value="ENSSFAG00005023040.1"/>
</dbReference>
<reference evidence="25" key="1">
    <citation type="submission" date="2019-06" db="EMBL/GenBank/DDBJ databases">
        <authorList>
            <consortium name="Wellcome Sanger Institute Data Sharing"/>
        </authorList>
    </citation>
    <scope>NUCLEOTIDE SEQUENCE [LARGE SCALE GENOMIC DNA]</scope>
</reference>
<dbReference type="GO" id="GO:0005385">
    <property type="term" value="F:zinc ion transmembrane transporter activity"/>
    <property type="evidence" value="ECO:0007669"/>
    <property type="project" value="TreeGrafter"/>
</dbReference>
<keyword evidence="14" id="KW-0406">Ion transport</keyword>
<accession>A0A672J2U7</accession>
<name>A0A672J2U7_SALFA</name>
<feature type="transmembrane region" description="Helical" evidence="22">
    <location>
        <begin position="478"/>
        <end position="503"/>
    </location>
</feature>
<reference evidence="25" key="3">
    <citation type="submission" date="2025-09" db="UniProtKB">
        <authorList>
            <consortium name="Ensembl"/>
        </authorList>
    </citation>
    <scope>IDENTIFICATION</scope>
</reference>
<keyword evidence="10" id="KW-0862">Zinc</keyword>
<dbReference type="AlphaFoldDB" id="A0A672J2U7"/>
<evidence type="ECO:0000256" key="9">
    <source>
        <dbReference type="ARBA" id="ARBA00022753"/>
    </source>
</evidence>
<dbReference type="PANTHER" id="PTHR12191">
    <property type="entry name" value="SOLUTE CARRIER FAMILY 39"/>
    <property type="match status" value="1"/>
</dbReference>
<evidence type="ECO:0000313" key="25">
    <source>
        <dbReference type="Ensembl" id="ENSSFAP00005047375.1"/>
    </source>
</evidence>
<evidence type="ECO:0000256" key="11">
    <source>
        <dbReference type="ARBA" id="ARBA00022843"/>
    </source>
</evidence>
<keyword evidence="4" id="KW-0813">Transport</keyword>
<evidence type="ECO:0000259" key="24">
    <source>
        <dbReference type="Pfam" id="PF21116"/>
    </source>
</evidence>
<evidence type="ECO:0000256" key="3">
    <source>
        <dbReference type="ARBA" id="ARBA00006939"/>
    </source>
</evidence>
<keyword evidence="6 22" id="KW-0812">Transmembrane</keyword>
<feature type="region of interest" description="Disordered" evidence="21">
    <location>
        <begin position="269"/>
        <end position="289"/>
    </location>
</feature>
<protein>
    <recommendedName>
        <fullName evidence="17">Zinc transporter ZIP4</fullName>
    </recommendedName>
    <alternativeName>
        <fullName evidence="19">Solute carrier family 39 member 4</fullName>
    </alternativeName>
    <alternativeName>
        <fullName evidence="18">Zrt- and Irt-like protein 4</fullName>
    </alternativeName>
</protein>
<dbReference type="Proteomes" id="UP000472267">
    <property type="component" value="Chromosome 22"/>
</dbReference>
<sequence>CNLHGLILSSFRILNEIPPFSFEESVKMFSSALPLLFLLSGCGLFGSVSGAVTVEQVYRDVVSVVSPGQENLTEEAVRSLFNTLEARVHCGDGPCGKVRFISGENSVSVSQFPTFAAGSVLYLSSPSVVCAAIAEEKWGEKTEEFLHNVTHHDHSGHTDRAGHPHSEMDIHGLETVFEELQHHYEPVSTPHCVTPSIIMTEVNASSGHDVVDVGVVLGRVLYHALHGHCFTDKLLPEEKFFLDYIIHLIGSEDFSIEALETLMKTLSIGPQESDHDHDHDHGHEHDLQQAHDHNSTWDHVCIHAQYYNISLENSRGNFTLCLPHCFSAEDLVSIYGLPENGSSFLGRSDVARLSPAFIQQILSGACIPVTEPTIPESDSLSTTESKCIVDKYNHYFTDRYLYATLANVVITLMAMNGIVILLFTSCTSAFQLCIQFCISLAVGSLSGDALLHLVPVALGLHSHEGEHSHSHDEVPDYVYKMLVAVAAVYLFYLMEMIFCLITYKDHDPHHCDHGRVLEMYQQERAEKKKSQSASRAELDSFTSSCCPSFSAGDFAILLHSGLSVCKALLLNIGSALMSFIGLYIGLSVATDEAAQQWIAAITAGLFLYVGLADMLPTLLHVNSKRPWLVFALQNAGLLTGWVALLLLSLYEGNLQF</sequence>
<gene>
    <name evidence="25" type="primary">LOC115409586</name>
</gene>
<keyword evidence="8" id="KW-0732">Signal</keyword>
<comment type="similarity">
    <text evidence="3">Belongs to the ZIP transporter (TC 2.A.5) family.</text>
</comment>
<keyword evidence="13 22" id="KW-1133">Transmembrane helix</keyword>
<proteinExistence type="inferred from homology"/>
<evidence type="ECO:0000256" key="19">
    <source>
        <dbReference type="ARBA" id="ARBA00042777"/>
    </source>
</evidence>
<evidence type="ECO:0000256" key="2">
    <source>
        <dbReference type="ARBA" id="ARBA00004424"/>
    </source>
</evidence>
<dbReference type="GO" id="GO:0030003">
    <property type="term" value="P:intracellular monoatomic cation homeostasis"/>
    <property type="evidence" value="ECO:0007669"/>
    <property type="project" value="TreeGrafter"/>
</dbReference>
<keyword evidence="15 22" id="KW-0472">Membrane</keyword>
<evidence type="ECO:0000256" key="20">
    <source>
        <dbReference type="ARBA" id="ARBA00055808"/>
    </source>
</evidence>
<keyword evidence="9" id="KW-0967">Endosome</keyword>
<dbReference type="InterPro" id="IPR041137">
    <property type="entry name" value="ZIP4_N"/>
</dbReference>
<feature type="compositionally biased region" description="Basic and acidic residues" evidence="21">
    <location>
        <begin position="272"/>
        <end position="289"/>
    </location>
</feature>
<feature type="domain" description="Zinc transporter ZIP4 N-terminal" evidence="23">
    <location>
        <begin position="79"/>
        <end position="230"/>
    </location>
</feature>
<feature type="transmembrane region" description="Helical" evidence="22">
    <location>
        <begin position="400"/>
        <end position="424"/>
    </location>
</feature>
<dbReference type="GO" id="GO:0046872">
    <property type="term" value="F:metal ion binding"/>
    <property type="evidence" value="ECO:0007669"/>
    <property type="project" value="UniProtKB-KW"/>
</dbReference>
<feature type="transmembrane region" description="Helical" evidence="22">
    <location>
        <begin position="568"/>
        <end position="588"/>
    </location>
</feature>
<evidence type="ECO:0000256" key="17">
    <source>
        <dbReference type="ARBA" id="ARBA00039394"/>
    </source>
</evidence>
<dbReference type="GO" id="GO:0140410">
    <property type="term" value="F:monoatomic cation:bicarbonate symporter activity"/>
    <property type="evidence" value="ECO:0007669"/>
    <property type="project" value="TreeGrafter"/>
</dbReference>
<dbReference type="Pfam" id="PF18292">
    <property type="entry name" value="ZIP4_domain"/>
    <property type="match status" value="1"/>
</dbReference>
<dbReference type="PANTHER" id="PTHR12191:SF21">
    <property type="entry name" value="ZINC TRANSPORTER ZIP4"/>
    <property type="match status" value="1"/>
</dbReference>
<evidence type="ECO:0000256" key="10">
    <source>
        <dbReference type="ARBA" id="ARBA00022833"/>
    </source>
</evidence>
<evidence type="ECO:0000256" key="7">
    <source>
        <dbReference type="ARBA" id="ARBA00022723"/>
    </source>
</evidence>
<dbReference type="Pfam" id="PF02535">
    <property type="entry name" value="Zip"/>
    <property type="match status" value="2"/>
</dbReference>
<evidence type="ECO:0000256" key="8">
    <source>
        <dbReference type="ARBA" id="ARBA00022729"/>
    </source>
</evidence>
<keyword evidence="5" id="KW-1003">Cell membrane</keyword>
<dbReference type="Pfam" id="PF21116">
    <property type="entry name" value="EF-hand_Zip"/>
    <property type="match status" value="2"/>
</dbReference>
<evidence type="ECO:0000256" key="5">
    <source>
        <dbReference type="ARBA" id="ARBA00022475"/>
    </source>
</evidence>
<feature type="transmembrane region" description="Helical" evidence="22">
    <location>
        <begin position="627"/>
        <end position="650"/>
    </location>
</feature>
<keyword evidence="7" id="KW-0479">Metal-binding</keyword>
<dbReference type="InterPro" id="IPR050799">
    <property type="entry name" value="ZIP_Transporter"/>
</dbReference>
<keyword evidence="26" id="KW-1185">Reference proteome</keyword>
<evidence type="ECO:0000256" key="13">
    <source>
        <dbReference type="ARBA" id="ARBA00022989"/>
    </source>
</evidence>
<evidence type="ECO:0000256" key="16">
    <source>
        <dbReference type="ARBA" id="ARBA00034634"/>
    </source>
</evidence>
<dbReference type="InterPro" id="IPR003689">
    <property type="entry name" value="ZIP"/>
</dbReference>
<evidence type="ECO:0000259" key="23">
    <source>
        <dbReference type="Pfam" id="PF18292"/>
    </source>
</evidence>
<feature type="domain" description="Zinc transporter ZIP4/12 EF-hand" evidence="24">
    <location>
        <begin position="239"/>
        <end position="305"/>
    </location>
</feature>
<feature type="transmembrane region" description="Helical" evidence="22">
    <location>
        <begin position="436"/>
        <end position="458"/>
    </location>
</feature>
<comment type="subcellular location">
    <subcellularLocation>
        <location evidence="2">Apical cell membrane</location>
        <topology evidence="2">Multi-pass membrane protein</topology>
    </subcellularLocation>
    <subcellularLocation>
        <location evidence="1">Recycling endosome membrane</location>
        <topology evidence="1">Multi-pass membrane protein</topology>
    </subcellularLocation>
</comment>
<keyword evidence="11" id="KW-0832">Ubl conjugation</keyword>
<evidence type="ECO:0000256" key="22">
    <source>
        <dbReference type="SAM" id="Phobius"/>
    </source>
</evidence>
<evidence type="ECO:0000256" key="21">
    <source>
        <dbReference type="SAM" id="MobiDB-lite"/>
    </source>
</evidence>
<evidence type="ECO:0000256" key="14">
    <source>
        <dbReference type="ARBA" id="ARBA00023065"/>
    </source>
</evidence>
<organism evidence="25 26">
    <name type="scientific">Salarias fasciatus</name>
    <name type="common">Jewelled blenny</name>
    <name type="synonym">Blennius fasciatus</name>
    <dbReference type="NCBI Taxonomy" id="181472"/>
    <lineage>
        <taxon>Eukaryota</taxon>
        <taxon>Metazoa</taxon>
        <taxon>Chordata</taxon>
        <taxon>Craniata</taxon>
        <taxon>Vertebrata</taxon>
        <taxon>Euteleostomi</taxon>
        <taxon>Actinopterygii</taxon>
        <taxon>Neopterygii</taxon>
        <taxon>Teleostei</taxon>
        <taxon>Neoteleostei</taxon>
        <taxon>Acanthomorphata</taxon>
        <taxon>Ovalentaria</taxon>
        <taxon>Blenniimorphae</taxon>
        <taxon>Blenniiformes</taxon>
        <taxon>Blennioidei</taxon>
        <taxon>Blenniidae</taxon>
        <taxon>Salariinae</taxon>
        <taxon>Salarias</taxon>
    </lineage>
</organism>
<evidence type="ECO:0000256" key="15">
    <source>
        <dbReference type="ARBA" id="ARBA00023136"/>
    </source>
</evidence>
<keyword evidence="12" id="KW-0864">Zinc transport</keyword>
<dbReference type="GO" id="GO:0071578">
    <property type="term" value="P:zinc ion import across plasma membrane"/>
    <property type="evidence" value="ECO:0007669"/>
    <property type="project" value="TreeGrafter"/>
</dbReference>
<evidence type="ECO:0000256" key="6">
    <source>
        <dbReference type="ARBA" id="ARBA00022692"/>
    </source>
</evidence>
<evidence type="ECO:0000256" key="1">
    <source>
        <dbReference type="ARBA" id="ARBA00004195"/>
    </source>
</evidence>
<reference evidence="25" key="2">
    <citation type="submission" date="2025-08" db="UniProtKB">
        <authorList>
            <consortium name="Ensembl"/>
        </authorList>
    </citation>
    <scope>IDENTIFICATION</scope>
</reference>
<comment type="catalytic activity">
    <reaction evidence="16">
        <text>Zn(2+)(in) = Zn(2+)(out)</text>
        <dbReference type="Rhea" id="RHEA:29351"/>
        <dbReference type="ChEBI" id="CHEBI:29105"/>
    </reaction>
</comment>
<feature type="domain" description="Zinc transporter ZIP4/12 EF-hand" evidence="24">
    <location>
        <begin position="325"/>
        <end position="365"/>
    </location>
</feature>
<dbReference type="InterPro" id="IPR049406">
    <property type="entry name" value="ZIP4_12_EF-hand"/>
</dbReference>
<dbReference type="GO" id="GO:0055038">
    <property type="term" value="C:recycling endosome membrane"/>
    <property type="evidence" value="ECO:0007669"/>
    <property type="project" value="UniProtKB-SubCell"/>
</dbReference>
<evidence type="ECO:0000256" key="18">
    <source>
        <dbReference type="ARBA" id="ARBA00041703"/>
    </source>
</evidence>